<dbReference type="AlphaFoldDB" id="A0A1G9HUN4"/>
<evidence type="ECO:0000313" key="2">
    <source>
        <dbReference type="Proteomes" id="UP000198510"/>
    </source>
</evidence>
<accession>A0A1G9HUN4</accession>
<dbReference type="EMBL" id="FNFO01000004">
    <property type="protein sequence ID" value="SDL16424.1"/>
    <property type="molecule type" value="Genomic_DNA"/>
</dbReference>
<sequence>MASLQDTSLSLRERERRMFREIRSGNVPDFYRQLVEVTDTATVAGERHQIRYFVLPDFLALGSNDDYVYCPMTCMLAQRVANRLKCRLVTRRVSDRLYQEAALRLRPQPIPPSDTMTSVTVLVQHNAMVQAQRDSSLRQAPLGQLVAGHKKDVVLSDRMVNARGNVRVVIYGWHRPNGKAIQPLYNGHRPDWVDYSHGIRLLQRRVWVDGKPTTVRRVLRSDWHPLLSDEGPLRHTRYPTSRRFYRDAR</sequence>
<proteinExistence type="predicted"/>
<dbReference type="Proteomes" id="UP000198510">
    <property type="component" value="Unassembled WGS sequence"/>
</dbReference>
<evidence type="ECO:0000313" key="1">
    <source>
        <dbReference type="EMBL" id="SDL16424.1"/>
    </source>
</evidence>
<reference evidence="1 2" key="1">
    <citation type="submission" date="2016-10" db="EMBL/GenBank/DDBJ databases">
        <authorList>
            <person name="de Groot N.N."/>
        </authorList>
    </citation>
    <scope>NUCLEOTIDE SEQUENCE [LARGE SCALE GENOMIC DNA]</scope>
    <source>
        <strain evidence="1 2">DSM 25186</strain>
    </source>
</reference>
<name>A0A1G9HUN4_9BACT</name>
<protein>
    <submittedName>
        <fullName evidence="1">Uncharacterized protein</fullName>
    </submittedName>
</protein>
<gene>
    <name evidence="1" type="ORF">SAMN05421823_104540</name>
</gene>
<keyword evidence="2" id="KW-1185">Reference proteome</keyword>
<organism evidence="1 2">
    <name type="scientific">Catalinimonas alkaloidigena</name>
    <dbReference type="NCBI Taxonomy" id="1075417"/>
    <lineage>
        <taxon>Bacteria</taxon>
        <taxon>Pseudomonadati</taxon>
        <taxon>Bacteroidota</taxon>
        <taxon>Cytophagia</taxon>
        <taxon>Cytophagales</taxon>
        <taxon>Catalimonadaceae</taxon>
        <taxon>Catalinimonas</taxon>
    </lineage>
</organism>